<dbReference type="GO" id="GO:0005886">
    <property type="term" value="C:plasma membrane"/>
    <property type="evidence" value="ECO:0007669"/>
    <property type="project" value="UniProtKB-SubCell"/>
</dbReference>
<keyword evidence="9" id="KW-0445">Lipid transport</keyword>
<dbReference type="PANTHER" id="PTHR43394:SF1">
    <property type="entry name" value="ATP-BINDING CASSETTE SUB-FAMILY B MEMBER 10, MITOCHONDRIAL"/>
    <property type="match status" value="1"/>
</dbReference>
<keyword evidence="2" id="KW-0813">Transport</keyword>
<dbReference type="InterPro" id="IPR039421">
    <property type="entry name" value="Type_1_exporter"/>
</dbReference>
<keyword evidence="8 11" id="KW-1133">Transmembrane helix</keyword>
<evidence type="ECO:0000256" key="5">
    <source>
        <dbReference type="ARBA" id="ARBA00022741"/>
    </source>
</evidence>
<dbReference type="InterPro" id="IPR011527">
    <property type="entry name" value="ABC1_TM_dom"/>
</dbReference>
<keyword evidence="10 11" id="KW-0472">Membrane</keyword>
<evidence type="ECO:0000313" key="15">
    <source>
        <dbReference type="Proteomes" id="UP000244248"/>
    </source>
</evidence>
<reference evidence="14 15" key="1">
    <citation type="submission" date="2018-04" db="EMBL/GenBank/DDBJ databases">
        <title>Novel species isolated from glacier.</title>
        <authorList>
            <person name="Liu Q."/>
            <person name="Xin Y.-H."/>
        </authorList>
    </citation>
    <scope>NUCLEOTIDE SEQUENCE [LARGE SCALE GENOMIC DNA]</scope>
    <source>
        <strain evidence="14 15">GT1R17</strain>
    </source>
</reference>
<dbReference type="PROSITE" id="PS50893">
    <property type="entry name" value="ABC_TRANSPORTER_2"/>
    <property type="match status" value="1"/>
</dbReference>
<dbReference type="InterPro" id="IPR027417">
    <property type="entry name" value="P-loop_NTPase"/>
</dbReference>
<evidence type="ECO:0000256" key="2">
    <source>
        <dbReference type="ARBA" id="ARBA00022448"/>
    </source>
</evidence>
<evidence type="ECO:0000256" key="1">
    <source>
        <dbReference type="ARBA" id="ARBA00004651"/>
    </source>
</evidence>
<evidence type="ECO:0000259" key="13">
    <source>
        <dbReference type="PROSITE" id="PS50929"/>
    </source>
</evidence>
<dbReference type="AlphaFoldDB" id="A0A2T5MKW2"/>
<feature type="transmembrane region" description="Helical" evidence="11">
    <location>
        <begin position="169"/>
        <end position="187"/>
    </location>
</feature>
<evidence type="ECO:0000259" key="12">
    <source>
        <dbReference type="PROSITE" id="PS50893"/>
    </source>
</evidence>
<dbReference type="Proteomes" id="UP000244248">
    <property type="component" value="Unassembled WGS sequence"/>
</dbReference>
<proteinExistence type="predicted"/>
<name>A0A2T5MKW2_9GAMM</name>
<accession>A0A2T5MKW2</accession>
<dbReference type="EMBL" id="QANS01000001">
    <property type="protein sequence ID" value="PTU33198.1"/>
    <property type="molecule type" value="Genomic_DNA"/>
</dbReference>
<dbReference type="InterPro" id="IPR011917">
    <property type="entry name" value="ABC_transpr_lipidA"/>
</dbReference>
<dbReference type="InterPro" id="IPR003439">
    <property type="entry name" value="ABC_transporter-like_ATP-bd"/>
</dbReference>
<evidence type="ECO:0000256" key="11">
    <source>
        <dbReference type="SAM" id="Phobius"/>
    </source>
</evidence>
<evidence type="ECO:0000256" key="3">
    <source>
        <dbReference type="ARBA" id="ARBA00022475"/>
    </source>
</evidence>
<dbReference type="SMART" id="SM00382">
    <property type="entry name" value="AAA"/>
    <property type="match status" value="1"/>
</dbReference>
<organism evidence="14 15">
    <name type="scientific">Stenotrophobium rhamnosiphilum</name>
    <dbReference type="NCBI Taxonomy" id="2029166"/>
    <lineage>
        <taxon>Bacteria</taxon>
        <taxon>Pseudomonadati</taxon>
        <taxon>Pseudomonadota</taxon>
        <taxon>Gammaproteobacteria</taxon>
        <taxon>Nevskiales</taxon>
        <taxon>Nevskiaceae</taxon>
        <taxon>Stenotrophobium</taxon>
    </lineage>
</organism>
<comment type="caution">
    <text evidence="14">The sequence shown here is derived from an EMBL/GenBank/DDBJ whole genome shotgun (WGS) entry which is preliminary data.</text>
</comment>
<feature type="domain" description="ABC transmembrane type-1" evidence="13">
    <location>
        <begin position="30"/>
        <end position="312"/>
    </location>
</feature>
<keyword evidence="3" id="KW-1003">Cell membrane</keyword>
<dbReference type="InterPro" id="IPR036640">
    <property type="entry name" value="ABC1_TM_sf"/>
</dbReference>
<dbReference type="NCBIfam" id="TIGR02203">
    <property type="entry name" value="MsbA_lipidA"/>
    <property type="match status" value="1"/>
</dbReference>
<keyword evidence="4 11" id="KW-0812">Transmembrane</keyword>
<keyword evidence="15" id="KW-1185">Reference proteome</keyword>
<dbReference type="Gene3D" id="3.40.50.300">
    <property type="entry name" value="P-loop containing nucleotide triphosphate hydrolases"/>
    <property type="match status" value="1"/>
</dbReference>
<feature type="transmembrane region" description="Helical" evidence="11">
    <location>
        <begin position="71"/>
        <end position="94"/>
    </location>
</feature>
<dbReference type="SUPFAM" id="SSF52540">
    <property type="entry name" value="P-loop containing nucleoside triphosphate hydrolases"/>
    <property type="match status" value="1"/>
</dbReference>
<gene>
    <name evidence="14" type="primary">msbA</name>
    <name evidence="14" type="ORF">CJD38_03605</name>
</gene>
<dbReference type="RefSeq" id="WP_107938906.1">
    <property type="nucleotide sequence ID" value="NZ_QANS01000001.1"/>
</dbReference>
<dbReference type="FunFam" id="3.40.50.300:FF:000140">
    <property type="entry name" value="Lipid A export ATP-binding/permease protein MsbA"/>
    <property type="match status" value="1"/>
</dbReference>
<dbReference type="PROSITE" id="PS00211">
    <property type="entry name" value="ABC_TRANSPORTER_1"/>
    <property type="match status" value="1"/>
</dbReference>
<dbReference type="GO" id="GO:0015421">
    <property type="term" value="F:ABC-type oligopeptide transporter activity"/>
    <property type="evidence" value="ECO:0007669"/>
    <property type="project" value="TreeGrafter"/>
</dbReference>
<feature type="transmembrane region" description="Helical" evidence="11">
    <location>
        <begin position="278"/>
        <end position="300"/>
    </location>
</feature>
<dbReference type="PROSITE" id="PS50929">
    <property type="entry name" value="ABC_TM1F"/>
    <property type="match status" value="1"/>
</dbReference>
<feature type="domain" description="ABC transporter" evidence="12">
    <location>
        <begin position="344"/>
        <end position="580"/>
    </location>
</feature>
<dbReference type="PANTHER" id="PTHR43394">
    <property type="entry name" value="ATP-DEPENDENT PERMEASE MDL1, MITOCHONDRIAL"/>
    <property type="match status" value="1"/>
</dbReference>
<dbReference type="Pfam" id="PF00005">
    <property type="entry name" value="ABC_tran"/>
    <property type="match status" value="1"/>
</dbReference>
<dbReference type="GO" id="GO:0016887">
    <property type="term" value="F:ATP hydrolysis activity"/>
    <property type="evidence" value="ECO:0007669"/>
    <property type="project" value="InterPro"/>
</dbReference>
<feature type="transmembrane region" description="Helical" evidence="11">
    <location>
        <begin position="250"/>
        <end position="272"/>
    </location>
</feature>
<dbReference type="GO" id="GO:0005524">
    <property type="term" value="F:ATP binding"/>
    <property type="evidence" value="ECO:0007669"/>
    <property type="project" value="UniProtKB-KW"/>
</dbReference>
<dbReference type="SUPFAM" id="SSF90123">
    <property type="entry name" value="ABC transporter transmembrane region"/>
    <property type="match status" value="1"/>
</dbReference>
<dbReference type="CDD" id="cd18552">
    <property type="entry name" value="ABC_6TM_MsbA_like"/>
    <property type="match status" value="1"/>
</dbReference>
<evidence type="ECO:0000256" key="7">
    <source>
        <dbReference type="ARBA" id="ARBA00022967"/>
    </source>
</evidence>
<dbReference type="GO" id="GO:0034040">
    <property type="term" value="F:ATPase-coupled lipid transmembrane transporter activity"/>
    <property type="evidence" value="ECO:0007669"/>
    <property type="project" value="InterPro"/>
</dbReference>
<feature type="transmembrane region" description="Helical" evidence="11">
    <location>
        <begin position="28"/>
        <end position="50"/>
    </location>
</feature>
<keyword evidence="5" id="KW-0547">Nucleotide-binding</keyword>
<sequence>MSDSAPNYLPPLVVYRRLLGYAAPHWRVFILAVIGMVMCAAVDTGFLALMKPLLDVSFVGKDIESTRWIPPIIIGMFLARGLGGFMSTYGMAWIGRRVVTDLRGEVFNHLLKLPVRFYDQSSSGQLISRLTYHVEQVADATTTSLTAIIREGLTLIGLLSWMLYLNWELSLFCFVLGPIIALITGYVSRRFRKISHRIQESVGSVTQAAEESIGSQRVVKVYNGQDFEAAEFKRINEHNRFLSLKVKATAAGSSAVVMFIAAFAVAAIVYFATQPEMLATISAGTFVSFLGAMIGLMNPIKALSGVNEKMQRAVVAGQDIFHLLAEPAEQDGGSRELTRARGHIEFKDVRFRYREELGDALRGVSVTVEPGQTVAFVGRSGSGKSTLLALLPRFYDTDGGAILLDGHDLREYPMTQLRQQIALVDQQVRLFNASIADNIAYGMAEMPSREKIIEAAKSAYAWDFIEKLPDGLDTHIGQNGLMLSGGQRQRIAIARALLKDAPILILDEATSALDTESERYIQAALEKLVIGRTTLVIAHRLSTVQSADKIVVMQDGRIAESGRHAELLEKGGIYAALYRMQFEEDASKNLA</sequence>
<dbReference type="Gene3D" id="1.20.1560.10">
    <property type="entry name" value="ABC transporter type 1, transmembrane domain"/>
    <property type="match status" value="1"/>
</dbReference>
<evidence type="ECO:0000256" key="9">
    <source>
        <dbReference type="ARBA" id="ARBA00023055"/>
    </source>
</evidence>
<dbReference type="InterPro" id="IPR003593">
    <property type="entry name" value="AAA+_ATPase"/>
</dbReference>
<evidence type="ECO:0000256" key="4">
    <source>
        <dbReference type="ARBA" id="ARBA00022692"/>
    </source>
</evidence>
<dbReference type="OrthoDB" id="9806127at2"/>
<evidence type="ECO:0000256" key="8">
    <source>
        <dbReference type="ARBA" id="ARBA00022989"/>
    </source>
</evidence>
<keyword evidence="6 14" id="KW-0067">ATP-binding</keyword>
<protein>
    <submittedName>
        <fullName evidence="14">Lipid A export permease/ATP-binding protein MsbA</fullName>
    </submittedName>
</protein>
<evidence type="ECO:0000256" key="10">
    <source>
        <dbReference type="ARBA" id="ARBA00023136"/>
    </source>
</evidence>
<evidence type="ECO:0000256" key="6">
    <source>
        <dbReference type="ARBA" id="ARBA00022840"/>
    </source>
</evidence>
<comment type="subcellular location">
    <subcellularLocation>
        <location evidence="1">Cell membrane</location>
        <topology evidence="1">Multi-pass membrane protein</topology>
    </subcellularLocation>
</comment>
<dbReference type="Pfam" id="PF00664">
    <property type="entry name" value="ABC_membrane"/>
    <property type="match status" value="1"/>
</dbReference>
<evidence type="ECO:0000313" key="14">
    <source>
        <dbReference type="EMBL" id="PTU33198.1"/>
    </source>
</evidence>
<dbReference type="InterPro" id="IPR017871">
    <property type="entry name" value="ABC_transporter-like_CS"/>
</dbReference>
<keyword evidence="7" id="KW-1278">Translocase</keyword>